<name>A0A6C0K5E3_9ZZZZ</name>
<dbReference type="AlphaFoldDB" id="A0A6C0K5E3"/>
<proteinExistence type="predicted"/>
<sequence length="45" mass="4902">MAASKATISTVRTIFFHLGGRSSTPFWYSAGLKGAEIQPKKVGFR</sequence>
<dbReference type="EMBL" id="MN740816">
    <property type="protein sequence ID" value="QHU13292.1"/>
    <property type="molecule type" value="Genomic_DNA"/>
</dbReference>
<organism evidence="1">
    <name type="scientific">viral metagenome</name>
    <dbReference type="NCBI Taxonomy" id="1070528"/>
    <lineage>
        <taxon>unclassified sequences</taxon>
        <taxon>metagenomes</taxon>
        <taxon>organismal metagenomes</taxon>
    </lineage>
</organism>
<evidence type="ECO:0000313" key="1">
    <source>
        <dbReference type="EMBL" id="QHU13292.1"/>
    </source>
</evidence>
<protein>
    <submittedName>
        <fullName evidence="1">Uncharacterized protein</fullName>
    </submittedName>
</protein>
<accession>A0A6C0K5E3</accession>
<reference evidence="1" key="1">
    <citation type="journal article" date="2020" name="Nature">
        <title>Giant virus diversity and host interactions through global metagenomics.</title>
        <authorList>
            <person name="Schulz F."/>
            <person name="Roux S."/>
            <person name="Paez-Espino D."/>
            <person name="Jungbluth S."/>
            <person name="Walsh D.A."/>
            <person name="Denef V.J."/>
            <person name="McMahon K.D."/>
            <person name="Konstantinidis K.T."/>
            <person name="Eloe-Fadrosh E.A."/>
            <person name="Kyrpides N.C."/>
            <person name="Woyke T."/>
        </authorList>
    </citation>
    <scope>NUCLEOTIDE SEQUENCE</scope>
    <source>
        <strain evidence="1">GVMAG-S-1101178-127</strain>
    </source>
</reference>